<evidence type="ECO:0008006" key="3">
    <source>
        <dbReference type="Google" id="ProtNLM"/>
    </source>
</evidence>
<comment type="caution">
    <text evidence="1">The sequence shown here is derived from an EMBL/GenBank/DDBJ whole genome shotgun (WGS) entry which is preliminary data.</text>
</comment>
<dbReference type="AlphaFoldDB" id="A0A840EWQ8"/>
<evidence type="ECO:0000313" key="2">
    <source>
        <dbReference type="Proteomes" id="UP000553034"/>
    </source>
</evidence>
<proteinExistence type="predicted"/>
<dbReference type="EMBL" id="JACIFO010000002">
    <property type="protein sequence ID" value="MBB4118504.1"/>
    <property type="molecule type" value="Genomic_DNA"/>
</dbReference>
<reference evidence="1 2" key="1">
    <citation type="submission" date="2020-08" db="EMBL/GenBank/DDBJ databases">
        <title>Genomic Encyclopedia of Type Strains, Phase IV (KMG-IV): sequencing the most valuable type-strain genomes for metagenomic binning, comparative biology and taxonomic classification.</title>
        <authorList>
            <person name="Goeker M."/>
        </authorList>
    </citation>
    <scope>NUCLEOTIDE SEQUENCE [LARGE SCALE GENOMIC DNA]</scope>
    <source>
        <strain evidence="1 2">DSM 29568</strain>
    </source>
</reference>
<dbReference type="Proteomes" id="UP000553034">
    <property type="component" value="Unassembled WGS sequence"/>
</dbReference>
<accession>A0A840EWQ8</accession>
<name>A0A840EWQ8_9FLAO</name>
<gene>
    <name evidence="1" type="ORF">GGR32_000778</name>
</gene>
<protein>
    <recommendedName>
        <fullName evidence="3">DUF2946 domain-containing protein</fullName>
    </recommendedName>
</protein>
<sequence length="109" mass="12232">MNPKIKNIIGIFSAFVLLVCIAMQTIHEFSHDHNISKTETSHKQETQIASQDFTCSLCDFHFQPYLSPEIIQFSEVALVPQNTEGTLIKQLSSTEAQAFVRLRAPPVNA</sequence>
<evidence type="ECO:0000313" key="1">
    <source>
        <dbReference type="EMBL" id="MBB4118504.1"/>
    </source>
</evidence>
<keyword evidence="2" id="KW-1185">Reference proteome</keyword>
<organism evidence="1 2">
    <name type="scientific">Mesonia hippocampi</name>
    <dbReference type="NCBI Taxonomy" id="1628250"/>
    <lineage>
        <taxon>Bacteria</taxon>
        <taxon>Pseudomonadati</taxon>
        <taxon>Bacteroidota</taxon>
        <taxon>Flavobacteriia</taxon>
        <taxon>Flavobacteriales</taxon>
        <taxon>Flavobacteriaceae</taxon>
        <taxon>Mesonia</taxon>
    </lineage>
</organism>
<dbReference type="RefSeq" id="WP_183476640.1">
    <property type="nucleotide sequence ID" value="NZ_JACIFO010000002.1"/>
</dbReference>